<protein>
    <recommendedName>
        <fullName evidence="4">Anti-sigma factor NepR domain-containing protein</fullName>
    </recommendedName>
</protein>
<evidence type="ECO:0008006" key="4">
    <source>
        <dbReference type="Google" id="ProtNLM"/>
    </source>
</evidence>
<evidence type="ECO:0000313" key="3">
    <source>
        <dbReference type="Proteomes" id="UP000603940"/>
    </source>
</evidence>
<keyword evidence="3" id="KW-1185">Reference proteome</keyword>
<sequence length="83" mass="8556">MSTAPGGSAPPEVWPGADGQPVSCREKLKMLAENHAEAAQVLRDVFEDAVLMGVDEAAMRRILAGLVESLPSPRQKASGGGAA</sequence>
<proteinExistence type="predicted"/>
<evidence type="ECO:0000313" key="2">
    <source>
        <dbReference type="EMBL" id="MBC9178850.1"/>
    </source>
</evidence>
<gene>
    <name evidence="2" type="ORF">IBL25_18055</name>
</gene>
<dbReference type="EMBL" id="JACTUZ010000102">
    <property type="protein sequence ID" value="MBC9178850.1"/>
    <property type="molecule type" value="Genomic_DNA"/>
</dbReference>
<feature type="region of interest" description="Disordered" evidence="1">
    <location>
        <begin position="1"/>
        <end position="20"/>
    </location>
</feature>
<evidence type="ECO:0000256" key="1">
    <source>
        <dbReference type="SAM" id="MobiDB-lite"/>
    </source>
</evidence>
<name>A0ABR7RAQ5_9PROT</name>
<comment type="caution">
    <text evidence="2">The sequence shown here is derived from an EMBL/GenBank/DDBJ whole genome shotgun (WGS) entry which is preliminary data.</text>
</comment>
<organism evidence="2 3">
    <name type="scientific">Pseudoroseomonas ludipueritiae</name>
    <dbReference type="NCBI Taxonomy" id="198093"/>
    <lineage>
        <taxon>Bacteria</taxon>
        <taxon>Pseudomonadati</taxon>
        <taxon>Pseudomonadota</taxon>
        <taxon>Alphaproteobacteria</taxon>
        <taxon>Acetobacterales</taxon>
        <taxon>Acetobacteraceae</taxon>
        <taxon>Pseudoroseomonas</taxon>
    </lineage>
</organism>
<accession>A0ABR7RAQ5</accession>
<reference evidence="2 3" key="1">
    <citation type="journal article" date="2009" name="Int. J. Syst. Evol. Microbiol.">
        <title>Transfer of Teichococcus ludipueritiae and Muricoccus roseus to the genus Roseomonas, as Roseomonas ludipueritiae comb. nov. and Roseomonas rosea comb. nov., respectively, and emended description of the genus Roseomonas.</title>
        <authorList>
            <person name="Sanchez-Porro C."/>
            <person name="Gallego V."/>
            <person name="Busse H.J."/>
            <person name="Kampfer P."/>
            <person name="Ventosa A."/>
        </authorList>
    </citation>
    <scope>NUCLEOTIDE SEQUENCE [LARGE SCALE GENOMIC DNA]</scope>
    <source>
        <strain evidence="2 3">DSM 14915</strain>
    </source>
</reference>
<dbReference type="Proteomes" id="UP000603940">
    <property type="component" value="Unassembled WGS sequence"/>
</dbReference>
<dbReference type="RefSeq" id="WP_187779920.1">
    <property type="nucleotide sequence ID" value="NZ_JACTUZ010000102.1"/>
</dbReference>